<dbReference type="Gene3D" id="3.10.490.10">
    <property type="entry name" value="Gamma-glutamyl cyclotransferase-like"/>
    <property type="match status" value="1"/>
</dbReference>
<dbReference type="Pfam" id="PF13772">
    <property type="entry name" value="AIG2_2"/>
    <property type="match status" value="1"/>
</dbReference>
<dbReference type="PANTHER" id="PTHR12935:SF0">
    <property type="entry name" value="GAMMA-GLUTAMYLCYCLOTRANSFERASE"/>
    <property type="match status" value="1"/>
</dbReference>
<protein>
    <recommendedName>
        <fullName evidence="3">Gamma-glutamylcyclotransferase AIG2-like domain-containing protein</fullName>
    </recommendedName>
</protein>
<name>A0A3B1DHX7_9ZZZZ</name>
<reference evidence="2" key="1">
    <citation type="submission" date="2018-06" db="EMBL/GenBank/DDBJ databases">
        <authorList>
            <person name="Zhirakovskaya E."/>
        </authorList>
    </citation>
    <scope>NUCLEOTIDE SEQUENCE</scope>
</reference>
<dbReference type="AlphaFoldDB" id="A0A3B1DHX7"/>
<dbReference type="InterPro" id="IPR036568">
    <property type="entry name" value="GGCT-like_sf"/>
</dbReference>
<evidence type="ECO:0000256" key="1">
    <source>
        <dbReference type="ARBA" id="ARBA00023239"/>
    </source>
</evidence>
<dbReference type="CDD" id="cd06661">
    <property type="entry name" value="GGCT_like"/>
    <property type="match status" value="1"/>
</dbReference>
<organism evidence="2">
    <name type="scientific">hydrothermal vent metagenome</name>
    <dbReference type="NCBI Taxonomy" id="652676"/>
    <lineage>
        <taxon>unclassified sequences</taxon>
        <taxon>metagenomes</taxon>
        <taxon>ecological metagenomes</taxon>
    </lineage>
</organism>
<dbReference type="PANTHER" id="PTHR12935">
    <property type="entry name" value="GAMMA-GLUTAMYLCYCLOTRANSFERASE"/>
    <property type="match status" value="1"/>
</dbReference>
<keyword evidence="1" id="KW-0456">Lyase</keyword>
<gene>
    <name evidence="2" type="ORF">MNBD_NITROSPIRAE01-2368</name>
</gene>
<dbReference type="EMBL" id="UOGF01000035">
    <property type="protein sequence ID" value="VAX28227.1"/>
    <property type="molecule type" value="Genomic_DNA"/>
</dbReference>
<evidence type="ECO:0000313" key="2">
    <source>
        <dbReference type="EMBL" id="VAX28227.1"/>
    </source>
</evidence>
<proteinExistence type="predicted"/>
<dbReference type="InterPro" id="IPR013024">
    <property type="entry name" value="GGCT-like"/>
</dbReference>
<dbReference type="InterPro" id="IPR017939">
    <property type="entry name" value="G-Glutamylcylcotransferase"/>
</dbReference>
<dbReference type="GO" id="GO:0003839">
    <property type="term" value="F:gamma-glutamylcyclotransferase activity"/>
    <property type="evidence" value="ECO:0007669"/>
    <property type="project" value="InterPro"/>
</dbReference>
<accession>A0A3B1DHX7</accession>
<sequence length="145" mass="16601">MIYFAYGSNMDLDQMKVRCPGSSVIGIVELKHYAMAFTRWSRSWKSGTADILPERGKSVYGVLFDLSFEDLKKSDKFADYPNSYIRKDVGVFFEGETLPALTYVARRQGVYKPSKSYMGKMLHGAEQNNLPEEYITFLKSIKTHV</sequence>
<evidence type="ECO:0008006" key="3">
    <source>
        <dbReference type="Google" id="ProtNLM"/>
    </source>
</evidence>
<dbReference type="SUPFAM" id="SSF110857">
    <property type="entry name" value="Gamma-glutamyl cyclotransferase-like"/>
    <property type="match status" value="1"/>
</dbReference>